<evidence type="ECO:0000256" key="2">
    <source>
        <dbReference type="ARBA" id="ARBA00023277"/>
    </source>
</evidence>
<dbReference type="GO" id="GO:0008810">
    <property type="term" value="F:cellulase activity"/>
    <property type="evidence" value="ECO:0007669"/>
    <property type="project" value="InterPro"/>
</dbReference>
<dbReference type="Proteomes" id="UP000635606">
    <property type="component" value="Unassembled WGS sequence"/>
</dbReference>
<dbReference type="InterPro" id="IPR036116">
    <property type="entry name" value="FN3_sf"/>
</dbReference>
<evidence type="ECO:0008006" key="11">
    <source>
        <dbReference type="Google" id="ProtNLM"/>
    </source>
</evidence>
<comment type="caution">
    <text evidence="9">The sequence shown here is derived from an EMBL/GenBank/DDBJ whole genome shotgun (WGS) entry which is preliminary data.</text>
</comment>
<dbReference type="Gene3D" id="2.60.40.10">
    <property type="entry name" value="Immunoglobulins"/>
    <property type="match status" value="1"/>
</dbReference>
<evidence type="ECO:0000313" key="9">
    <source>
        <dbReference type="EMBL" id="GIJ69658.1"/>
    </source>
</evidence>
<dbReference type="Pfam" id="PF01670">
    <property type="entry name" value="Glyco_hydro_12"/>
    <property type="match status" value="1"/>
</dbReference>
<evidence type="ECO:0000256" key="6">
    <source>
        <dbReference type="SAM" id="MobiDB-lite"/>
    </source>
</evidence>
<evidence type="ECO:0000256" key="1">
    <source>
        <dbReference type="ARBA" id="ARBA00005519"/>
    </source>
</evidence>
<evidence type="ECO:0000256" key="4">
    <source>
        <dbReference type="ARBA" id="ARBA00023326"/>
    </source>
</evidence>
<dbReference type="InterPro" id="IPR013783">
    <property type="entry name" value="Ig-like_fold"/>
</dbReference>
<organism evidence="9 10">
    <name type="scientific">Virgisporangium ochraceum</name>
    <dbReference type="NCBI Taxonomy" id="65505"/>
    <lineage>
        <taxon>Bacteria</taxon>
        <taxon>Bacillati</taxon>
        <taxon>Actinomycetota</taxon>
        <taxon>Actinomycetes</taxon>
        <taxon>Micromonosporales</taxon>
        <taxon>Micromonosporaceae</taxon>
        <taxon>Virgisporangium</taxon>
    </lineage>
</organism>
<proteinExistence type="inferred from homology"/>
<feature type="compositionally biased region" description="Low complexity" evidence="6">
    <location>
        <begin position="1"/>
        <end position="21"/>
    </location>
</feature>
<dbReference type="PANTHER" id="PTHR34002">
    <property type="entry name" value="BLR1656 PROTEIN"/>
    <property type="match status" value="1"/>
</dbReference>
<gene>
    <name evidence="9" type="ORF">Voc01_045750</name>
</gene>
<dbReference type="InterPro" id="IPR012291">
    <property type="entry name" value="CBM2_carb-bd_dom_sf"/>
</dbReference>
<reference evidence="9" key="1">
    <citation type="submission" date="2021-01" db="EMBL/GenBank/DDBJ databases">
        <title>Whole genome shotgun sequence of Virgisporangium ochraceum NBRC 16418.</title>
        <authorList>
            <person name="Komaki H."/>
            <person name="Tamura T."/>
        </authorList>
    </citation>
    <scope>NUCLEOTIDE SEQUENCE</scope>
    <source>
        <strain evidence="9">NBRC 16418</strain>
    </source>
</reference>
<dbReference type="InterPro" id="IPR003961">
    <property type="entry name" value="FN3_dom"/>
</dbReference>
<dbReference type="AlphaFoldDB" id="A0A8J4ECM7"/>
<dbReference type="EMBL" id="BOPH01000068">
    <property type="protein sequence ID" value="GIJ69658.1"/>
    <property type="molecule type" value="Genomic_DNA"/>
</dbReference>
<evidence type="ECO:0000259" key="8">
    <source>
        <dbReference type="PROSITE" id="PS51173"/>
    </source>
</evidence>
<dbReference type="InterPro" id="IPR002594">
    <property type="entry name" value="GH12"/>
</dbReference>
<dbReference type="Pfam" id="PF00553">
    <property type="entry name" value="CBM_2"/>
    <property type="match status" value="1"/>
</dbReference>
<evidence type="ECO:0000256" key="3">
    <source>
        <dbReference type="ARBA" id="ARBA00023295"/>
    </source>
</evidence>
<dbReference type="InterPro" id="IPR013319">
    <property type="entry name" value="GH11/12"/>
</dbReference>
<keyword evidence="10" id="KW-1185">Reference proteome</keyword>
<evidence type="ECO:0000313" key="10">
    <source>
        <dbReference type="Proteomes" id="UP000635606"/>
    </source>
</evidence>
<feature type="region of interest" description="Disordered" evidence="6">
    <location>
        <begin position="380"/>
        <end position="399"/>
    </location>
</feature>
<keyword evidence="4 5" id="KW-0624">Polysaccharide degradation</keyword>
<sequence length="500" mass="51260">MAHPRAPRPGARATARVVRPPNVGPTGPAAHTPKHPKGASMIRSTLRALAATGIVLASSAIAVVAAAPAANAEVICDQYASRTIQNGRYVVQNNRWGASTTQCIDVTSNGFTITQANHNNPTNGAPASYPSVFLGCHYTNCTSGSNLPIQVSRISSATSSISYTYVNNATYNASYDIWLDPQPRTDGQNGAEIMIWFNRQGSIQPIGSRVGTATIGGRTWEVWRGNIGWEVVSYVAPSPISSWSFSVLDFINDVRNRGAITNSWYLTSIQAGFEPWVGGAGLAVNSFSASVNGGGNPGGDTQAPSTPGQPSASNVTSSSVNLSWSGSTDNVGVTGYEVLRSTGGGSPTVVGTTSGTSFTATGLSASTTYTFSVRARDAAGNTSSASAGRTVTTSSGGGNPGTGACTATYRTTNSWSGGFQGEVTVRNNGTSTLNGWTTTWSLPGGSSIGQVWDGRSSVSGSTVTVRNEAYNGNLGAGATATYGFIGTGTAPNPSVTCTSP</sequence>
<feature type="region of interest" description="Disordered" evidence="6">
    <location>
        <begin position="293"/>
        <end position="323"/>
    </location>
</feature>
<dbReference type="InterPro" id="IPR013320">
    <property type="entry name" value="ConA-like_dom_sf"/>
</dbReference>
<dbReference type="SMART" id="SM00637">
    <property type="entry name" value="CBD_II"/>
    <property type="match status" value="1"/>
</dbReference>
<name>A0A8J4ECM7_9ACTN</name>
<protein>
    <recommendedName>
        <fullName evidence="11">Glycosyl hydrolase family 5</fullName>
    </recommendedName>
</protein>
<feature type="domain" description="Fibronectin type-III" evidence="7">
    <location>
        <begin position="306"/>
        <end position="396"/>
    </location>
</feature>
<dbReference type="PROSITE" id="PS50853">
    <property type="entry name" value="FN3"/>
    <property type="match status" value="1"/>
</dbReference>
<dbReference type="Gene3D" id="2.60.120.180">
    <property type="match status" value="1"/>
</dbReference>
<comment type="similarity">
    <text evidence="1 5">Belongs to the glycosyl hydrolase 12 (cellulase H) family.</text>
</comment>
<feature type="domain" description="CBM2" evidence="8">
    <location>
        <begin position="398"/>
        <end position="500"/>
    </location>
</feature>
<dbReference type="CDD" id="cd00063">
    <property type="entry name" value="FN3"/>
    <property type="match status" value="1"/>
</dbReference>
<evidence type="ECO:0000256" key="5">
    <source>
        <dbReference type="RuleBase" id="RU361163"/>
    </source>
</evidence>
<feature type="compositionally biased region" description="Polar residues" evidence="6">
    <location>
        <begin position="380"/>
        <end position="389"/>
    </location>
</feature>
<dbReference type="SMART" id="SM00060">
    <property type="entry name" value="FN3"/>
    <property type="match status" value="1"/>
</dbReference>
<keyword evidence="3 5" id="KW-0326">Glycosidase</keyword>
<keyword evidence="2 5" id="KW-0119">Carbohydrate metabolism</keyword>
<dbReference type="InterPro" id="IPR001919">
    <property type="entry name" value="CBD2"/>
</dbReference>
<evidence type="ECO:0000259" key="7">
    <source>
        <dbReference type="PROSITE" id="PS50853"/>
    </source>
</evidence>
<feature type="region of interest" description="Disordered" evidence="6">
    <location>
        <begin position="1"/>
        <end position="38"/>
    </location>
</feature>
<dbReference type="InterPro" id="IPR008965">
    <property type="entry name" value="CBM2/CBM3_carb-bd_dom_sf"/>
</dbReference>
<keyword evidence="5" id="KW-0378">Hydrolase</keyword>
<dbReference type="PROSITE" id="PS51173">
    <property type="entry name" value="CBM2"/>
    <property type="match status" value="1"/>
</dbReference>
<dbReference type="Gene3D" id="2.60.40.290">
    <property type="match status" value="1"/>
</dbReference>
<dbReference type="GO" id="GO:0030247">
    <property type="term" value="F:polysaccharide binding"/>
    <property type="evidence" value="ECO:0007669"/>
    <property type="project" value="UniProtKB-UniRule"/>
</dbReference>
<feature type="compositionally biased region" description="Polar residues" evidence="6">
    <location>
        <begin position="302"/>
        <end position="323"/>
    </location>
</feature>
<dbReference type="Pfam" id="PF00041">
    <property type="entry name" value="fn3"/>
    <property type="match status" value="1"/>
</dbReference>
<dbReference type="SUPFAM" id="SSF49265">
    <property type="entry name" value="Fibronectin type III"/>
    <property type="match status" value="1"/>
</dbReference>
<dbReference type="PANTHER" id="PTHR34002:SF9">
    <property type="entry name" value="XYLOGLUCAN-SPECIFIC ENDO-BETA-1,4-GLUCANASE A"/>
    <property type="match status" value="1"/>
</dbReference>
<dbReference type="GO" id="GO:0000272">
    <property type="term" value="P:polysaccharide catabolic process"/>
    <property type="evidence" value="ECO:0007669"/>
    <property type="project" value="UniProtKB-KW"/>
</dbReference>
<dbReference type="SUPFAM" id="SSF49899">
    <property type="entry name" value="Concanavalin A-like lectins/glucanases"/>
    <property type="match status" value="1"/>
</dbReference>
<accession>A0A8J4ECM7</accession>
<dbReference type="SUPFAM" id="SSF49384">
    <property type="entry name" value="Carbohydrate-binding domain"/>
    <property type="match status" value="1"/>
</dbReference>